<evidence type="ECO:0000259" key="2">
    <source>
        <dbReference type="SMART" id="SM01245"/>
    </source>
</evidence>
<accession>A0A1I1KHN4</accession>
<dbReference type="EMBL" id="FOMG01000006">
    <property type="protein sequence ID" value="SFC60161.1"/>
    <property type="molecule type" value="Genomic_DNA"/>
</dbReference>
<dbReference type="AlphaFoldDB" id="A0A1I1KHN4"/>
<keyword evidence="4" id="KW-1185">Reference proteome</keyword>
<dbReference type="RefSeq" id="WP_090089493.1">
    <property type="nucleotide sequence ID" value="NZ_FOMG01000006.1"/>
</dbReference>
<organism evidence="3 4">
    <name type="scientific">Clostridium uliginosum</name>
    <dbReference type="NCBI Taxonomy" id="119641"/>
    <lineage>
        <taxon>Bacteria</taxon>
        <taxon>Bacillati</taxon>
        <taxon>Bacillota</taxon>
        <taxon>Clostridia</taxon>
        <taxon>Eubacteriales</taxon>
        <taxon>Clostridiaceae</taxon>
        <taxon>Clostridium</taxon>
    </lineage>
</organism>
<evidence type="ECO:0000313" key="3">
    <source>
        <dbReference type="EMBL" id="SFC60161.1"/>
    </source>
</evidence>
<dbReference type="Pfam" id="PF14804">
    <property type="entry name" value="Jag_N"/>
    <property type="match status" value="1"/>
</dbReference>
<dbReference type="Proteomes" id="UP000199263">
    <property type="component" value="Unassembled WGS sequence"/>
</dbReference>
<dbReference type="InterPro" id="IPR038247">
    <property type="entry name" value="Jag_N_dom_sf"/>
</dbReference>
<evidence type="ECO:0000313" key="4">
    <source>
        <dbReference type="Proteomes" id="UP000199263"/>
    </source>
</evidence>
<feature type="coiled-coil region" evidence="1">
    <location>
        <begin position="429"/>
        <end position="456"/>
    </location>
</feature>
<dbReference type="InterPro" id="IPR032782">
    <property type="entry name" value="KhpB_N"/>
</dbReference>
<sequence length="668" mass="74456">MSLLFSATTLDKCLEKASSELQVSKECLKYTIIERKNTFFRKQVKIEVSQCDVINKSIDTIVTEKNTDEMQETIENDICTNTIDIKEEKLQSGIKVQNGEIIISDCDYVNNNYVTLESCFGITLFVNEQECKGTVVVRGIDNIESKSIKEEATRKVHISTSEDGMEAYIIIQYTPEYHYELKDKPCCDNLVLEAKKVAGKYPPKYTLGELQLLLKDNKIVHGIIKENLEEVCAKNNEEKVLIAKGDSVVEDIPDTINVFFETNKKRILKDDDEKIDYRNMYSISTIKINEVLAEKITGKDGKDGKDIFGKEIHRIHAKKIPIKTGEGCILRENKILATIEGRPSSKAGVFCVNKIYSIDDVDIKSGNIHFIGDVEINGSVKSGTEVKVGNSVIVKHNVEDANVIAGGQVTILANALNSTITSGAEDINKKKYLEILKQYDNTIEELIDSVKQIKDKKLLGVKKTDGEVIKLLIENKFKSIPRLSMLIISHNLSNGISENEILYFIRDKLLGLGPIKIKSFFELHDFQQLIKKEMNTLGEETTIPTDIYVSYSQDSKINASGNVFITGKGQYVSQVTALNNIEFTQSGAVSRGGILCAGNEIKVRTVGSIAGVVTRLEVSKKGIITADVAYQNTTFCFGEKQVVLDVASRDVKAYLGKDGMITIDKFLL</sequence>
<evidence type="ECO:0000256" key="1">
    <source>
        <dbReference type="SAM" id="Coils"/>
    </source>
</evidence>
<keyword evidence="1" id="KW-0175">Coiled coil</keyword>
<dbReference type="STRING" id="119641.SAMN05421842_1068"/>
<reference evidence="3 4" key="1">
    <citation type="submission" date="2016-10" db="EMBL/GenBank/DDBJ databases">
        <authorList>
            <person name="de Groot N.N."/>
        </authorList>
    </citation>
    <scope>NUCLEOTIDE SEQUENCE [LARGE SCALE GENOMIC DNA]</scope>
    <source>
        <strain evidence="3 4">DSM 12992</strain>
    </source>
</reference>
<feature type="domain" description="RNA-binding protein KhpB N-terminal" evidence="2">
    <location>
        <begin position="4"/>
        <end position="51"/>
    </location>
</feature>
<proteinExistence type="predicted"/>
<protein>
    <recommendedName>
        <fullName evidence="2">RNA-binding protein KhpB N-terminal domain-containing protein</fullName>
    </recommendedName>
</protein>
<gene>
    <name evidence="3" type="ORF">SAMN05421842_1068</name>
</gene>
<dbReference type="SMART" id="SM01245">
    <property type="entry name" value="Jag_N"/>
    <property type="match status" value="1"/>
</dbReference>
<dbReference type="PANTHER" id="PTHR38032:SF1">
    <property type="entry name" value="RNA-BINDING PROTEIN KHPB N-TERMINAL DOMAIN-CONTAINING PROTEIN"/>
    <property type="match status" value="1"/>
</dbReference>
<dbReference type="InterPro" id="IPR005646">
    <property type="entry name" value="FapA"/>
</dbReference>
<dbReference type="Pfam" id="PF03961">
    <property type="entry name" value="FapA"/>
    <property type="match status" value="1"/>
</dbReference>
<dbReference type="InterPro" id="IPR046866">
    <property type="entry name" value="FapA_N"/>
</dbReference>
<dbReference type="Gene3D" id="3.30.30.80">
    <property type="entry name" value="probable RNA-binding protein from clostridium symbiosum atcc 14940"/>
    <property type="match status" value="1"/>
</dbReference>
<name>A0A1I1KHN4_9CLOT</name>
<dbReference type="OrthoDB" id="1279at2"/>
<dbReference type="InterPro" id="IPR046865">
    <property type="entry name" value="FapA_b_solenoid"/>
</dbReference>
<dbReference type="PANTHER" id="PTHR38032">
    <property type="entry name" value="POLYMERASE-RELATED"/>
    <property type="match status" value="1"/>
</dbReference>
<dbReference type="Pfam" id="PF20250">
    <property type="entry name" value="FapA_N"/>
    <property type="match status" value="1"/>
</dbReference>